<dbReference type="AlphaFoldDB" id="A0A9Q8P905"/>
<evidence type="ECO:0000313" key="1">
    <source>
        <dbReference type="EMBL" id="UJO17759.1"/>
    </source>
</evidence>
<dbReference type="OMA" id="LDQGDWM"/>
<keyword evidence="2" id="KW-1185">Reference proteome</keyword>
<dbReference type="OrthoDB" id="10431601at2759"/>
<dbReference type="EMBL" id="CP090167">
    <property type="protein sequence ID" value="UJO17759.1"/>
    <property type="molecule type" value="Genomic_DNA"/>
</dbReference>
<evidence type="ECO:0000313" key="2">
    <source>
        <dbReference type="Proteomes" id="UP000756132"/>
    </source>
</evidence>
<accession>A0A9Q8P905</accession>
<dbReference type="KEGG" id="ffu:CLAFUR5_06338"/>
<reference evidence="1" key="1">
    <citation type="submission" date="2021-12" db="EMBL/GenBank/DDBJ databases">
        <authorList>
            <person name="Zaccaron A."/>
            <person name="Stergiopoulos I."/>
        </authorList>
    </citation>
    <scope>NUCLEOTIDE SEQUENCE</scope>
    <source>
        <strain evidence="1">Race5_Kim</strain>
    </source>
</reference>
<dbReference type="RefSeq" id="XP_047762125.1">
    <property type="nucleotide sequence ID" value="XM_047905486.1"/>
</dbReference>
<organism evidence="1 2">
    <name type="scientific">Passalora fulva</name>
    <name type="common">Tomato leaf mold</name>
    <name type="synonym">Cladosporium fulvum</name>
    <dbReference type="NCBI Taxonomy" id="5499"/>
    <lineage>
        <taxon>Eukaryota</taxon>
        <taxon>Fungi</taxon>
        <taxon>Dikarya</taxon>
        <taxon>Ascomycota</taxon>
        <taxon>Pezizomycotina</taxon>
        <taxon>Dothideomycetes</taxon>
        <taxon>Dothideomycetidae</taxon>
        <taxon>Mycosphaerellales</taxon>
        <taxon>Mycosphaerellaceae</taxon>
        <taxon>Fulvia</taxon>
    </lineage>
</organism>
<reference evidence="1" key="2">
    <citation type="journal article" date="2022" name="Microb. Genom.">
        <title>A chromosome-scale genome assembly of the tomato pathogen Cladosporium fulvum reveals a compartmentalized genome architecture and the presence of a dispensable chromosome.</title>
        <authorList>
            <person name="Zaccaron A.Z."/>
            <person name="Chen L.H."/>
            <person name="Samaras A."/>
            <person name="Stergiopoulos I."/>
        </authorList>
    </citation>
    <scope>NUCLEOTIDE SEQUENCE</scope>
    <source>
        <strain evidence="1">Race5_Kim</strain>
    </source>
</reference>
<sequence length="103" mass="11322">MRQHPRSSCYASRAAAVLQLDQGDWMHLRREELEKIIQRQDSEERMIEETASARARMEQEAGDRKPLAGLAAIQKAGKMLATVLKIKAFHADVGAAPGTHGAG</sequence>
<dbReference type="Proteomes" id="UP000756132">
    <property type="component" value="Chromosome 5"/>
</dbReference>
<protein>
    <submittedName>
        <fullName evidence="1">Uncharacterized protein</fullName>
    </submittedName>
</protein>
<dbReference type="GeneID" id="71986216"/>
<gene>
    <name evidence="1" type="ORF">CLAFUR5_06338</name>
</gene>
<proteinExistence type="predicted"/>
<name>A0A9Q8P905_PASFU</name>